<dbReference type="HOGENOM" id="CLU_1209156_0_0_0"/>
<accession>Q01RE2</accession>
<evidence type="ECO:0000313" key="1">
    <source>
        <dbReference type="EMBL" id="ABJ87778.1"/>
    </source>
</evidence>
<gene>
    <name evidence="1" type="ordered locus">Acid_6863</name>
</gene>
<dbReference type="AlphaFoldDB" id="Q01RE2"/>
<dbReference type="KEGG" id="sus:Acid_6863"/>
<reference evidence="1" key="1">
    <citation type="submission" date="2006-10" db="EMBL/GenBank/DDBJ databases">
        <title>Complete sequence of Solibacter usitatus Ellin6076.</title>
        <authorList>
            <consortium name="US DOE Joint Genome Institute"/>
            <person name="Copeland A."/>
            <person name="Lucas S."/>
            <person name="Lapidus A."/>
            <person name="Barry K."/>
            <person name="Detter J.C."/>
            <person name="Glavina del Rio T."/>
            <person name="Hammon N."/>
            <person name="Israni S."/>
            <person name="Dalin E."/>
            <person name="Tice H."/>
            <person name="Pitluck S."/>
            <person name="Thompson L.S."/>
            <person name="Brettin T."/>
            <person name="Bruce D."/>
            <person name="Han C."/>
            <person name="Tapia R."/>
            <person name="Gilna P."/>
            <person name="Schmutz J."/>
            <person name="Larimer F."/>
            <person name="Land M."/>
            <person name="Hauser L."/>
            <person name="Kyrpides N."/>
            <person name="Mikhailova N."/>
            <person name="Janssen P.H."/>
            <person name="Kuske C.R."/>
            <person name="Richardson P."/>
        </authorList>
    </citation>
    <scope>NUCLEOTIDE SEQUENCE</scope>
    <source>
        <strain evidence="1">Ellin6076</strain>
    </source>
</reference>
<organism evidence="1">
    <name type="scientific">Solibacter usitatus (strain Ellin6076)</name>
    <dbReference type="NCBI Taxonomy" id="234267"/>
    <lineage>
        <taxon>Bacteria</taxon>
        <taxon>Pseudomonadati</taxon>
        <taxon>Acidobacteriota</taxon>
        <taxon>Terriglobia</taxon>
        <taxon>Bryobacterales</taxon>
        <taxon>Solibacteraceae</taxon>
        <taxon>Candidatus Solibacter</taxon>
    </lineage>
</organism>
<protein>
    <submittedName>
        <fullName evidence="1">Uncharacterized protein</fullName>
    </submittedName>
</protein>
<sequence>MTTELGFFDVVDQSLQISVYGKTAVGISIDKSAAQSAFAQPYAQTGIVFAWIYGFGFMGTCTKLAKPALVVLPNSAQDPKGCSEFADPKQYRMWTLPKDSVITALDQKVGTVEGLVIRPFLDIQSDFRIHDVTFDGTTLRGKVRAYLHLHQSGPFGTTIFDITVVDRDDSFSFSLVPDLCITVFSIGVASAQVCYHDNPRRVCGEVQVGIDLPVIGHWGQNFPLICVNF</sequence>
<name>Q01RE2_SOLUE</name>
<dbReference type="EMBL" id="CP000473">
    <property type="protein sequence ID" value="ABJ87778.1"/>
    <property type="molecule type" value="Genomic_DNA"/>
</dbReference>
<proteinExistence type="predicted"/>
<dbReference type="InParanoid" id="Q01RE2"/>